<accession>A0ACB7VDT6</accession>
<dbReference type="Proteomes" id="UP000827976">
    <property type="component" value="Chromosome 9"/>
</dbReference>
<evidence type="ECO:0000313" key="1">
    <source>
        <dbReference type="EMBL" id="KAH7672009.1"/>
    </source>
</evidence>
<evidence type="ECO:0000313" key="2">
    <source>
        <dbReference type="Proteomes" id="UP000827976"/>
    </source>
</evidence>
<gene>
    <name evidence="1" type="ORF">IHE45_09G025500</name>
</gene>
<comment type="caution">
    <text evidence="1">The sequence shown here is derived from an EMBL/GenBank/DDBJ whole genome shotgun (WGS) entry which is preliminary data.</text>
</comment>
<protein>
    <submittedName>
        <fullName evidence="1">Uncharacterized protein</fullName>
    </submittedName>
</protein>
<reference evidence="2" key="1">
    <citation type="journal article" date="2022" name="Nat. Commun.">
        <title>Chromosome evolution and the genetic basis of agronomically important traits in greater yam.</title>
        <authorList>
            <person name="Bredeson J.V."/>
            <person name="Lyons J.B."/>
            <person name="Oniyinde I.O."/>
            <person name="Okereke N.R."/>
            <person name="Kolade O."/>
            <person name="Nnabue I."/>
            <person name="Nwadili C.O."/>
            <person name="Hribova E."/>
            <person name="Parker M."/>
            <person name="Nwogha J."/>
            <person name="Shu S."/>
            <person name="Carlson J."/>
            <person name="Kariba R."/>
            <person name="Muthemba S."/>
            <person name="Knop K."/>
            <person name="Barton G.J."/>
            <person name="Sherwood A.V."/>
            <person name="Lopez-Montes A."/>
            <person name="Asiedu R."/>
            <person name="Jamnadass R."/>
            <person name="Muchugi A."/>
            <person name="Goodstein D."/>
            <person name="Egesi C.N."/>
            <person name="Featherston J."/>
            <person name="Asfaw A."/>
            <person name="Simpson G.G."/>
            <person name="Dolezel J."/>
            <person name="Hendre P.S."/>
            <person name="Van Deynze A."/>
            <person name="Kumar P.L."/>
            <person name="Obidiegwu J.E."/>
            <person name="Bhattacharjee R."/>
            <person name="Rokhsar D.S."/>
        </authorList>
    </citation>
    <scope>NUCLEOTIDE SEQUENCE [LARGE SCALE GENOMIC DNA]</scope>
    <source>
        <strain evidence="2">cv. TDa95/00328</strain>
    </source>
</reference>
<dbReference type="EMBL" id="CM037019">
    <property type="protein sequence ID" value="KAH7672009.1"/>
    <property type="molecule type" value="Genomic_DNA"/>
</dbReference>
<organism evidence="1 2">
    <name type="scientific">Dioscorea alata</name>
    <name type="common">Purple yam</name>
    <dbReference type="NCBI Taxonomy" id="55571"/>
    <lineage>
        <taxon>Eukaryota</taxon>
        <taxon>Viridiplantae</taxon>
        <taxon>Streptophyta</taxon>
        <taxon>Embryophyta</taxon>
        <taxon>Tracheophyta</taxon>
        <taxon>Spermatophyta</taxon>
        <taxon>Magnoliopsida</taxon>
        <taxon>Liliopsida</taxon>
        <taxon>Dioscoreales</taxon>
        <taxon>Dioscoreaceae</taxon>
        <taxon>Dioscorea</taxon>
    </lineage>
</organism>
<keyword evidence="2" id="KW-1185">Reference proteome</keyword>
<proteinExistence type="predicted"/>
<sequence>MGQREISCYCLIMLIFFQSQFFCCFAEGSGIFARLKTGLFSSSSSSQLVPSKSKSGFGGAGEALGSDKRKVYTGSNPLHNR</sequence>
<name>A0ACB7VDT6_DIOAL</name>